<dbReference type="EMBL" id="FWEY01000002">
    <property type="protein sequence ID" value="SLM51055.1"/>
    <property type="molecule type" value="Genomic_DNA"/>
</dbReference>
<evidence type="ECO:0000313" key="2">
    <source>
        <dbReference type="EMBL" id="SLM51055.1"/>
    </source>
</evidence>
<dbReference type="InterPro" id="IPR019903">
    <property type="entry name" value="RIC_family"/>
</dbReference>
<dbReference type="OrthoDB" id="9797132at2"/>
<dbReference type="RefSeq" id="WP_086941931.1">
    <property type="nucleotide sequence ID" value="NZ_FONM01000022.1"/>
</dbReference>
<reference evidence="3" key="1">
    <citation type="submission" date="2016-04" db="EMBL/GenBank/DDBJ databases">
        <authorList>
            <person name="Strepis N."/>
        </authorList>
    </citation>
    <scope>NUCLEOTIDE SEQUENCE [LARGE SCALE GENOMIC DNA]</scope>
</reference>
<evidence type="ECO:0008006" key="4">
    <source>
        <dbReference type="Google" id="ProtNLM"/>
    </source>
</evidence>
<organism evidence="2 3">
    <name type="scientific">Trichococcus pasteurii</name>
    <dbReference type="NCBI Taxonomy" id="43064"/>
    <lineage>
        <taxon>Bacteria</taxon>
        <taxon>Bacillati</taxon>
        <taxon>Bacillota</taxon>
        <taxon>Bacilli</taxon>
        <taxon>Lactobacillales</taxon>
        <taxon>Carnobacteriaceae</taxon>
        <taxon>Trichococcus</taxon>
    </lineage>
</organism>
<dbReference type="Proteomes" id="UP000195985">
    <property type="component" value="Unassembled WGS sequence"/>
</dbReference>
<name>A0A1W1IDH9_9LACT</name>
<sequence length="100" mass="11371">MSNQSTFNDVKESIFPTLEQYVPIVARVHGKNHPEFHEVHKLFNAIIEKTQAAGAEKPDLNEEFTQLRAVSNNYTVPDDVCESYEAVYQMLAEADKAYHA</sequence>
<accession>A0A1W1IDH9</accession>
<dbReference type="PANTHER" id="PTHR36438:SF1">
    <property type="entry name" value="IRON-SULFUR CLUSTER REPAIR PROTEIN YTFE"/>
    <property type="match status" value="1"/>
</dbReference>
<keyword evidence="3" id="KW-1185">Reference proteome</keyword>
<comment type="subcellular location">
    <subcellularLocation>
        <location evidence="1">Cytoplasm</location>
    </subcellularLocation>
</comment>
<evidence type="ECO:0000256" key="1">
    <source>
        <dbReference type="ARBA" id="ARBA00004496"/>
    </source>
</evidence>
<dbReference type="PANTHER" id="PTHR36438">
    <property type="entry name" value="IRON-SULFUR CLUSTER REPAIR PROTEIN YTFE"/>
    <property type="match status" value="1"/>
</dbReference>
<dbReference type="GO" id="GO:0005737">
    <property type="term" value="C:cytoplasm"/>
    <property type="evidence" value="ECO:0007669"/>
    <property type="project" value="UniProtKB-SubCell"/>
</dbReference>
<gene>
    <name evidence="2" type="ORF">TPAS_730</name>
</gene>
<evidence type="ECO:0000313" key="3">
    <source>
        <dbReference type="Proteomes" id="UP000195985"/>
    </source>
</evidence>
<proteinExistence type="predicted"/>
<dbReference type="AlphaFoldDB" id="A0A1W1IDH9"/>
<protein>
    <recommendedName>
        <fullName evidence="4">Iron-sulfur cluster repair di-iron protein, ric</fullName>
    </recommendedName>
</protein>
<dbReference type="STRING" id="43064.SAMN04488086_12228"/>